<evidence type="ECO:0000256" key="5">
    <source>
        <dbReference type="ARBA" id="ARBA00022771"/>
    </source>
</evidence>
<protein>
    <recommendedName>
        <fullName evidence="12">BCL-11A-like CCHC zinc finger domain-containing protein</fullName>
    </recommendedName>
</protein>
<dbReference type="InterPro" id="IPR051497">
    <property type="entry name" value="Dev/Hematopoietic_TF"/>
</dbReference>
<evidence type="ECO:0000256" key="1">
    <source>
        <dbReference type="ARBA" id="ARBA00004123"/>
    </source>
</evidence>
<dbReference type="Proteomes" id="UP000821866">
    <property type="component" value="Chromosome 4"/>
</dbReference>
<keyword evidence="7" id="KW-0832">Ubl conjugation</keyword>
<feature type="compositionally biased region" description="Low complexity" evidence="11">
    <location>
        <begin position="95"/>
        <end position="109"/>
    </location>
</feature>
<keyword evidence="10" id="KW-0539">Nucleus</keyword>
<evidence type="ECO:0000256" key="7">
    <source>
        <dbReference type="ARBA" id="ARBA00022843"/>
    </source>
</evidence>
<keyword evidence="5" id="KW-0863">Zinc-finger</keyword>
<dbReference type="GO" id="GO:0008270">
    <property type="term" value="F:zinc ion binding"/>
    <property type="evidence" value="ECO:0007669"/>
    <property type="project" value="UniProtKB-KW"/>
</dbReference>
<evidence type="ECO:0000313" key="13">
    <source>
        <dbReference type="EMBL" id="KAH8027714.1"/>
    </source>
</evidence>
<keyword evidence="8" id="KW-0805">Transcription regulation</keyword>
<dbReference type="InterPro" id="IPR057448">
    <property type="entry name" value="BCL-11A_Znf_CCHC"/>
</dbReference>
<dbReference type="Pfam" id="PF25491">
    <property type="entry name" value="CCHC_BCL-11A"/>
    <property type="match status" value="1"/>
</dbReference>
<feature type="region of interest" description="Disordered" evidence="11">
    <location>
        <begin position="86"/>
        <end position="176"/>
    </location>
</feature>
<comment type="caution">
    <text evidence="13">The sequence shown here is derived from an EMBL/GenBank/DDBJ whole genome shotgun (WGS) entry which is preliminary data.</text>
</comment>
<evidence type="ECO:0000256" key="9">
    <source>
        <dbReference type="ARBA" id="ARBA00023163"/>
    </source>
</evidence>
<feature type="compositionally biased region" description="Low complexity" evidence="11">
    <location>
        <begin position="142"/>
        <end position="151"/>
    </location>
</feature>
<dbReference type="AlphaFoldDB" id="A0A9J6E0F0"/>
<dbReference type="GO" id="GO:0000978">
    <property type="term" value="F:RNA polymerase II cis-regulatory region sequence-specific DNA binding"/>
    <property type="evidence" value="ECO:0007669"/>
    <property type="project" value="TreeGrafter"/>
</dbReference>
<dbReference type="PANTHER" id="PTHR45993:SF6">
    <property type="entry name" value="C2H2-TYPE DOMAIN-CONTAINING PROTEIN"/>
    <property type="match status" value="1"/>
</dbReference>
<comment type="subcellular location">
    <subcellularLocation>
        <location evidence="1">Nucleus</location>
    </subcellularLocation>
</comment>
<dbReference type="VEuPathDB" id="VectorBase:LOC119168268"/>
<evidence type="ECO:0000256" key="3">
    <source>
        <dbReference type="ARBA" id="ARBA00022723"/>
    </source>
</evidence>
<sequence length="301" mass="31162">MLRRVQSRIHVVTTGWGGVWSSRAFVHQRAKVEPEHLLQQQDFLTCGVCQKEFALSDIVRFIQHKVHSCNKENCLLFDGSPGEDDFDADRPDLPVGSAAASANSNAVGVTGNNTPSSRRCPGSQVSALSSLKRSHHHGTSGGSSVTASSTSSHHHHHHRLSHNNVSSVTNNSNSNHSLDLADRLKARVSLEPHLHKYGSSTTTGGGAFGAAASRTGSGGGLLVNDSNGGGGGVASPTSPAEGHAVVSGVGPGAGVPLVKSPPASSVSPVRRPASTVDVGVNTTYTGSSHYQANLTPPESPF</sequence>
<feature type="compositionally biased region" description="Basic residues" evidence="11">
    <location>
        <begin position="152"/>
        <end position="161"/>
    </location>
</feature>
<feature type="compositionally biased region" description="Low complexity" evidence="11">
    <location>
        <begin position="162"/>
        <end position="176"/>
    </location>
</feature>
<dbReference type="GO" id="GO:0005634">
    <property type="term" value="C:nucleus"/>
    <property type="evidence" value="ECO:0007669"/>
    <property type="project" value="UniProtKB-SubCell"/>
</dbReference>
<evidence type="ECO:0000313" key="14">
    <source>
        <dbReference type="Proteomes" id="UP000821866"/>
    </source>
</evidence>
<gene>
    <name evidence="13" type="ORF">HPB51_007264</name>
</gene>
<evidence type="ECO:0000256" key="8">
    <source>
        <dbReference type="ARBA" id="ARBA00023015"/>
    </source>
</evidence>
<dbReference type="EMBL" id="JABSTU010000006">
    <property type="protein sequence ID" value="KAH8027714.1"/>
    <property type="molecule type" value="Genomic_DNA"/>
</dbReference>
<keyword evidence="2" id="KW-1017">Isopeptide bond</keyword>
<dbReference type="GO" id="GO:0006357">
    <property type="term" value="P:regulation of transcription by RNA polymerase II"/>
    <property type="evidence" value="ECO:0007669"/>
    <property type="project" value="TreeGrafter"/>
</dbReference>
<dbReference type="PANTHER" id="PTHR45993">
    <property type="entry name" value="B-CELL LYMPHOMA/LEUKEMIA 11"/>
    <property type="match status" value="1"/>
</dbReference>
<accession>A0A9J6E0F0</accession>
<reference evidence="13" key="1">
    <citation type="journal article" date="2020" name="Cell">
        <title>Large-Scale Comparative Analyses of Tick Genomes Elucidate Their Genetic Diversity and Vector Capacities.</title>
        <authorList>
            <consortium name="Tick Genome and Microbiome Consortium (TIGMIC)"/>
            <person name="Jia N."/>
            <person name="Wang J."/>
            <person name="Shi W."/>
            <person name="Du L."/>
            <person name="Sun Y."/>
            <person name="Zhan W."/>
            <person name="Jiang J.F."/>
            <person name="Wang Q."/>
            <person name="Zhang B."/>
            <person name="Ji P."/>
            <person name="Bell-Sakyi L."/>
            <person name="Cui X.M."/>
            <person name="Yuan T.T."/>
            <person name="Jiang B.G."/>
            <person name="Yang W.F."/>
            <person name="Lam T.T."/>
            <person name="Chang Q.C."/>
            <person name="Ding S.J."/>
            <person name="Wang X.J."/>
            <person name="Zhu J.G."/>
            <person name="Ruan X.D."/>
            <person name="Zhao L."/>
            <person name="Wei J.T."/>
            <person name="Ye R.Z."/>
            <person name="Que T.C."/>
            <person name="Du C.H."/>
            <person name="Zhou Y.H."/>
            <person name="Cheng J.X."/>
            <person name="Dai P.F."/>
            <person name="Guo W.B."/>
            <person name="Han X.H."/>
            <person name="Huang E.J."/>
            <person name="Li L.F."/>
            <person name="Wei W."/>
            <person name="Gao Y.C."/>
            <person name="Liu J.Z."/>
            <person name="Shao H.Z."/>
            <person name="Wang X."/>
            <person name="Wang C.C."/>
            <person name="Yang T.C."/>
            <person name="Huo Q.B."/>
            <person name="Li W."/>
            <person name="Chen H.Y."/>
            <person name="Chen S.E."/>
            <person name="Zhou L.G."/>
            <person name="Ni X.B."/>
            <person name="Tian J.H."/>
            <person name="Sheng Y."/>
            <person name="Liu T."/>
            <person name="Pan Y.S."/>
            <person name="Xia L.Y."/>
            <person name="Li J."/>
            <person name="Zhao F."/>
            <person name="Cao W.C."/>
        </authorList>
    </citation>
    <scope>NUCLEOTIDE SEQUENCE</scope>
    <source>
        <strain evidence="13">Rmic-2018</strain>
    </source>
</reference>
<organism evidence="13 14">
    <name type="scientific">Rhipicephalus microplus</name>
    <name type="common">Cattle tick</name>
    <name type="synonym">Boophilus microplus</name>
    <dbReference type="NCBI Taxonomy" id="6941"/>
    <lineage>
        <taxon>Eukaryota</taxon>
        <taxon>Metazoa</taxon>
        <taxon>Ecdysozoa</taxon>
        <taxon>Arthropoda</taxon>
        <taxon>Chelicerata</taxon>
        <taxon>Arachnida</taxon>
        <taxon>Acari</taxon>
        <taxon>Parasitiformes</taxon>
        <taxon>Ixodida</taxon>
        <taxon>Ixodoidea</taxon>
        <taxon>Ixodidae</taxon>
        <taxon>Rhipicephalinae</taxon>
        <taxon>Rhipicephalus</taxon>
        <taxon>Boophilus</taxon>
    </lineage>
</organism>
<evidence type="ECO:0000256" key="2">
    <source>
        <dbReference type="ARBA" id="ARBA00022499"/>
    </source>
</evidence>
<evidence type="ECO:0000256" key="11">
    <source>
        <dbReference type="SAM" id="MobiDB-lite"/>
    </source>
</evidence>
<reference evidence="13" key="2">
    <citation type="submission" date="2021-09" db="EMBL/GenBank/DDBJ databases">
        <authorList>
            <person name="Jia N."/>
            <person name="Wang J."/>
            <person name="Shi W."/>
            <person name="Du L."/>
            <person name="Sun Y."/>
            <person name="Zhan W."/>
            <person name="Jiang J."/>
            <person name="Wang Q."/>
            <person name="Zhang B."/>
            <person name="Ji P."/>
            <person name="Sakyi L.B."/>
            <person name="Cui X."/>
            <person name="Yuan T."/>
            <person name="Jiang B."/>
            <person name="Yang W."/>
            <person name="Lam T.T.-Y."/>
            <person name="Chang Q."/>
            <person name="Ding S."/>
            <person name="Wang X."/>
            <person name="Zhu J."/>
            <person name="Ruan X."/>
            <person name="Zhao L."/>
            <person name="Wei J."/>
            <person name="Que T."/>
            <person name="Du C."/>
            <person name="Cheng J."/>
            <person name="Dai P."/>
            <person name="Han X."/>
            <person name="Huang E."/>
            <person name="Gao Y."/>
            <person name="Liu J."/>
            <person name="Shao H."/>
            <person name="Ye R."/>
            <person name="Li L."/>
            <person name="Wei W."/>
            <person name="Wang X."/>
            <person name="Wang C."/>
            <person name="Huo Q."/>
            <person name="Li W."/>
            <person name="Guo W."/>
            <person name="Chen H."/>
            <person name="Chen S."/>
            <person name="Zhou L."/>
            <person name="Zhou L."/>
            <person name="Ni X."/>
            <person name="Tian J."/>
            <person name="Zhou Y."/>
            <person name="Sheng Y."/>
            <person name="Liu T."/>
            <person name="Pan Y."/>
            <person name="Xia L."/>
            <person name="Li J."/>
            <person name="Zhao F."/>
            <person name="Cao W."/>
        </authorList>
    </citation>
    <scope>NUCLEOTIDE SEQUENCE</scope>
    <source>
        <strain evidence="13">Rmic-2018</strain>
        <tissue evidence="13">Larvae</tissue>
    </source>
</reference>
<keyword evidence="9" id="KW-0804">Transcription</keyword>
<feature type="compositionally biased region" description="Polar residues" evidence="11">
    <location>
        <begin position="110"/>
        <end position="131"/>
    </location>
</feature>
<keyword evidence="3" id="KW-0479">Metal-binding</keyword>
<keyword evidence="6" id="KW-0862">Zinc</keyword>
<keyword evidence="14" id="KW-1185">Reference proteome</keyword>
<evidence type="ECO:0000256" key="6">
    <source>
        <dbReference type="ARBA" id="ARBA00022833"/>
    </source>
</evidence>
<feature type="domain" description="BCL-11A-like CCHC zinc finger" evidence="12">
    <location>
        <begin position="44"/>
        <end position="70"/>
    </location>
</feature>
<evidence type="ECO:0000259" key="12">
    <source>
        <dbReference type="Pfam" id="PF25491"/>
    </source>
</evidence>
<keyword evidence="4" id="KW-0677">Repeat</keyword>
<evidence type="ECO:0000256" key="10">
    <source>
        <dbReference type="ARBA" id="ARBA00023242"/>
    </source>
</evidence>
<proteinExistence type="predicted"/>
<dbReference type="GO" id="GO:0003700">
    <property type="term" value="F:DNA-binding transcription factor activity"/>
    <property type="evidence" value="ECO:0007669"/>
    <property type="project" value="TreeGrafter"/>
</dbReference>
<evidence type="ECO:0000256" key="4">
    <source>
        <dbReference type="ARBA" id="ARBA00022737"/>
    </source>
</evidence>
<name>A0A9J6E0F0_RHIMP</name>